<name>A0A9P1IE65_9PELO</name>
<organism evidence="4 5">
    <name type="scientific">Caenorhabditis angaria</name>
    <dbReference type="NCBI Taxonomy" id="860376"/>
    <lineage>
        <taxon>Eukaryota</taxon>
        <taxon>Metazoa</taxon>
        <taxon>Ecdysozoa</taxon>
        <taxon>Nematoda</taxon>
        <taxon>Chromadorea</taxon>
        <taxon>Rhabditida</taxon>
        <taxon>Rhabditina</taxon>
        <taxon>Rhabditomorpha</taxon>
        <taxon>Rhabditoidea</taxon>
        <taxon>Rhabditidae</taxon>
        <taxon>Peloderinae</taxon>
        <taxon>Caenorhabditis</taxon>
    </lineage>
</organism>
<dbReference type="InterPro" id="IPR000387">
    <property type="entry name" value="Tyr_Pase_dom"/>
</dbReference>
<dbReference type="PANTHER" id="PTHR19134">
    <property type="entry name" value="RECEPTOR-TYPE TYROSINE-PROTEIN PHOSPHATASE"/>
    <property type="match status" value="1"/>
</dbReference>
<dbReference type="InterPro" id="IPR003595">
    <property type="entry name" value="Tyr_Pase_cat"/>
</dbReference>
<protein>
    <recommendedName>
        <fullName evidence="6">Tyrosine-protein phosphatase</fullName>
    </recommendedName>
</protein>
<gene>
    <name evidence="4" type="ORF">CAMP_LOCUS5860</name>
</gene>
<dbReference type="FunFam" id="3.90.190.10:FF:000062">
    <property type="entry name" value="Receptor-type tyrosine-protein phosphatase kappa"/>
    <property type="match status" value="1"/>
</dbReference>
<feature type="region of interest" description="Disordered" evidence="1">
    <location>
        <begin position="836"/>
        <end position="890"/>
    </location>
</feature>
<dbReference type="SMART" id="SM00194">
    <property type="entry name" value="PTPc"/>
    <property type="match status" value="2"/>
</dbReference>
<dbReference type="Gene3D" id="3.90.190.10">
    <property type="entry name" value="Protein tyrosine phosphatase superfamily"/>
    <property type="match status" value="3"/>
</dbReference>
<feature type="compositionally biased region" description="Acidic residues" evidence="1">
    <location>
        <begin position="627"/>
        <end position="641"/>
    </location>
</feature>
<dbReference type="InterPro" id="IPR000242">
    <property type="entry name" value="PTP_cat"/>
</dbReference>
<sequence>MDLLKVPESPQTSRRQDLTAKFDDFRRKSISELSLVMDVLRGSPGGSSQYIHPERACQSTGNLTAQPSKKGRRRRRVQKTWQAMSPANFAKTLQMVQEEKAMQAVPTAPIDSSKFVAYVQERKKKRILFKGEYLIVNRSIDNNKCRCDVGSTMMDRNPYPDTLPYDYNRVLLPRIDDDENSHYINASYVNSWVREKAYVVTQAVRTKPMNAEFWRMVWELNSNCIVMLTKVFDFMRVMCLQYWPLTKFQFREIEVETVEVKTYSHFVIRTFNLTRTTSESIETRTVKHFHFTEWELDSFPYISAFIELRRRVRQFTEKNPVDAPLIVHCSNGAGRSGAFLALDANLELMKKTGQLDFFEYAKTLVNARPHLIDSVEQYMFIYDVLAEAVLCNVQPIEMNQLKERSSMYKAKKNRELLESQETHENKLLMSLTPTLRIGDCAGGHRLENRGKNRDVMVVPPDHARPYLQTLHGESKDYTYINAVEVDGFTRKAEFIVTEWPKQSTVDSFWTLVYDHACHTVVNLSNQGNQRHFPTFIHNKGKANYGPFIVEVMNYHQYPAMTSHMVKVMKRIDPPNARSPSSSAKIPSLAGVPGYQERPDVAPGQSFRFKPQYRGKFAREKEGAEAEGGGDAENEEDFEEETPILYISDGKDPTTRKSNLKRRKSVDPYREKGAADIKRLLNIRREKADLQKETTKQIQKLTFMISDIMASGSQNQQIDAEVRICCVIQVRMWPIENKVPLSTTGLIDVIKMARSWRKRAPDRPETKPTIVMSHNGVSRVGVYIGANICIDQMNIDHEVDVFHAVKMMRINRPQLIDMKDEYKYLYDVMLHCEEAESIKTSRPSSNRHSLKEKSSFKSKFSFRRKNTTKSPPLPIGANSNHQEINNHHNKS</sequence>
<dbReference type="SMART" id="SM00404">
    <property type="entry name" value="PTPc_motif"/>
    <property type="match status" value="2"/>
</dbReference>
<dbReference type="AlphaFoldDB" id="A0A9P1IE65"/>
<evidence type="ECO:0008006" key="6">
    <source>
        <dbReference type="Google" id="ProtNLM"/>
    </source>
</evidence>
<dbReference type="Pfam" id="PF00102">
    <property type="entry name" value="Y_phosphatase"/>
    <property type="match status" value="3"/>
</dbReference>
<dbReference type="OrthoDB" id="10253954at2759"/>
<evidence type="ECO:0000313" key="4">
    <source>
        <dbReference type="EMBL" id="CAI5443223.1"/>
    </source>
</evidence>
<dbReference type="PROSITE" id="PS50056">
    <property type="entry name" value="TYR_PHOSPHATASE_2"/>
    <property type="match status" value="2"/>
</dbReference>
<dbReference type="PANTHER" id="PTHR19134:SF561">
    <property type="entry name" value="PROTEIN TYROSINE PHOSPHATASE 36E, ISOFORM A"/>
    <property type="match status" value="1"/>
</dbReference>
<evidence type="ECO:0000256" key="1">
    <source>
        <dbReference type="SAM" id="MobiDB-lite"/>
    </source>
</evidence>
<dbReference type="PROSITE" id="PS00383">
    <property type="entry name" value="TYR_PHOSPHATASE_1"/>
    <property type="match status" value="1"/>
</dbReference>
<feature type="domain" description="Tyrosine-protein phosphatase" evidence="2">
    <location>
        <begin position="129"/>
        <end position="388"/>
    </location>
</feature>
<dbReference type="InterPro" id="IPR016130">
    <property type="entry name" value="Tyr_Pase_AS"/>
</dbReference>
<accession>A0A9P1IE65</accession>
<evidence type="ECO:0000259" key="3">
    <source>
        <dbReference type="PROSITE" id="PS50056"/>
    </source>
</evidence>
<dbReference type="EMBL" id="CANHGI010000002">
    <property type="protein sequence ID" value="CAI5443223.1"/>
    <property type="molecule type" value="Genomic_DNA"/>
</dbReference>
<feature type="region of interest" description="Disordered" evidence="1">
    <location>
        <begin position="572"/>
        <end position="670"/>
    </location>
</feature>
<evidence type="ECO:0000313" key="5">
    <source>
        <dbReference type="Proteomes" id="UP001152747"/>
    </source>
</evidence>
<feature type="domain" description="Tyrosine specific protein phosphatases" evidence="3">
    <location>
        <begin position="746"/>
        <end position="822"/>
    </location>
</feature>
<dbReference type="SUPFAM" id="SSF52799">
    <property type="entry name" value="(Phosphotyrosine protein) phosphatases II"/>
    <property type="match status" value="2"/>
</dbReference>
<dbReference type="PRINTS" id="PR00700">
    <property type="entry name" value="PRTYPHPHTASE"/>
</dbReference>
<keyword evidence="5" id="KW-1185">Reference proteome</keyword>
<proteinExistence type="predicted"/>
<dbReference type="GO" id="GO:0004725">
    <property type="term" value="F:protein tyrosine phosphatase activity"/>
    <property type="evidence" value="ECO:0007669"/>
    <property type="project" value="InterPro"/>
</dbReference>
<dbReference type="CDD" id="cd00047">
    <property type="entry name" value="PTPc"/>
    <property type="match status" value="2"/>
</dbReference>
<dbReference type="Proteomes" id="UP001152747">
    <property type="component" value="Unassembled WGS sequence"/>
</dbReference>
<dbReference type="InterPro" id="IPR050348">
    <property type="entry name" value="Protein-Tyr_Phosphatase"/>
</dbReference>
<reference evidence="4" key="1">
    <citation type="submission" date="2022-11" db="EMBL/GenBank/DDBJ databases">
        <authorList>
            <person name="Kikuchi T."/>
        </authorList>
    </citation>
    <scope>NUCLEOTIDE SEQUENCE</scope>
    <source>
        <strain evidence="4">PS1010</strain>
    </source>
</reference>
<feature type="domain" description="Tyrosine specific protein phosphatases" evidence="3">
    <location>
        <begin position="303"/>
        <end position="379"/>
    </location>
</feature>
<evidence type="ECO:0000259" key="2">
    <source>
        <dbReference type="PROSITE" id="PS50055"/>
    </source>
</evidence>
<dbReference type="PROSITE" id="PS50055">
    <property type="entry name" value="TYR_PHOSPHATASE_PTP"/>
    <property type="match status" value="2"/>
</dbReference>
<comment type="caution">
    <text evidence="4">The sequence shown here is derived from an EMBL/GenBank/DDBJ whole genome shotgun (WGS) entry which is preliminary data.</text>
</comment>
<feature type="domain" description="Tyrosine-protein phosphatase" evidence="2">
    <location>
        <begin position="421"/>
        <end position="831"/>
    </location>
</feature>
<dbReference type="InterPro" id="IPR029021">
    <property type="entry name" value="Prot-tyrosine_phosphatase-like"/>
</dbReference>